<keyword evidence="1" id="KW-0732">Signal</keyword>
<dbReference type="Pfam" id="PF17791">
    <property type="entry name" value="MG3"/>
    <property type="match status" value="1"/>
</dbReference>
<gene>
    <name evidence="4" type="ORF">BaRGS_00038214</name>
</gene>
<feature type="non-terminal residue" evidence="4">
    <location>
        <position position="1"/>
    </location>
</feature>
<feature type="non-terminal residue" evidence="4">
    <location>
        <position position="697"/>
    </location>
</feature>
<keyword evidence="2" id="KW-0882">Thioester bond</keyword>
<dbReference type="InterPro" id="IPR050473">
    <property type="entry name" value="A2M/Complement_sys"/>
</dbReference>
<dbReference type="Gene3D" id="6.20.50.160">
    <property type="match status" value="1"/>
</dbReference>
<proteinExistence type="predicted"/>
<dbReference type="InterPro" id="IPR013783">
    <property type="entry name" value="Ig-like_fold"/>
</dbReference>
<protein>
    <recommendedName>
        <fullName evidence="3">Alpha-2-macroglobulin bait region domain-containing protein</fullName>
    </recommendedName>
</protein>
<dbReference type="PANTHER" id="PTHR11412">
    <property type="entry name" value="MACROGLOBULIN / COMPLEMENT"/>
    <property type="match status" value="1"/>
</dbReference>
<dbReference type="Pfam" id="PF17789">
    <property type="entry name" value="MG4"/>
    <property type="match status" value="1"/>
</dbReference>
<dbReference type="AlphaFoldDB" id="A0ABD0J6N3"/>
<dbReference type="InterPro" id="IPR040839">
    <property type="entry name" value="MG4"/>
</dbReference>
<dbReference type="Proteomes" id="UP001519460">
    <property type="component" value="Unassembled WGS sequence"/>
</dbReference>
<dbReference type="Gene3D" id="2.60.40.1940">
    <property type="match status" value="1"/>
</dbReference>
<reference evidence="4 5" key="1">
    <citation type="journal article" date="2023" name="Sci. Data">
        <title>Genome assembly of the Korean intertidal mud-creeper Batillaria attramentaria.</title>
        <authorList>
            <person name="Patra A.K."/>
            <person name="Ho P.T."/>
            <person name="Jun S."/>
            <person name="Lee S.J."/>
            <person name="Kim Y."/>
            <person name="Won Y.J."/>
        </authorList>
    </citation>
    <scope>NUCLEOTIDE SEQUENCE [LARGE SCALE GENOMIC DNA]</scope>
    <source>
        <strain evidence="4">Wonlab-2016</strain>
    </source>
</reference>
<feature type="domain" description="Alpha-2-macroglobulin bait region" evidence="3">
    <location>
        <begin position="412"/>
        <end position="547"/>
    </location>
</feature>
<name>A0ABD0J6N3_9CAEN</name>
<dbReference type="Pfam" id="PF07703">
    <property type="entry name" value="A2M_BRD"/>
    <property type="match status" value="1"/>
</dbReference>
<evidence type="ECO:0000313" key="4">
    <source>
        <dbReference type="EMBL" id="KAK7463205.1"/>
    </source>
</evidence>
<dbReference type="SMART" id="SM01359">
    <property type="entry name" value="A2M_N_2"/>
    <property type="match status" value="1"/>
</dbReference>
<dbReference type="Gene3D" id="2.60.40.10">
    <property type="entry name" value="Immunoglobulins"/>
    <property type="match status" value="1"/>
</dbReference>
<dbReference type="Gene3D" id="2.60.40.1930">
    <property type="match status" value="2"/>
</dbReference>
<keyword evidence="5" id="KW-1185">Reference proteome</keyword>
<dbReference type="EMBL" id="JACVVK020000607">
    <property type="protein sequence ID" value="KAK7463205.1"/>
    <property type="molecule type" value="Genomic_DNA"/>
</dbReference>
<accession>A0ABD0J6N3</accession>
<evidence type="ECO:0000256" key="1">
    <source>
        <dbReference type="ARBA" id="ARBA00022729"/>
    </source>
</evidence>
<sequence length="697" mass="77344">GSYLITAPWHATPGFNFSIGFESFLDRPLDIKATIYQRVFENLNGVSHYVYKEVVTTHRTFQKGQPGMLNLPVPENIGLQSGGGYYWEVKCLHENCTFFGGQYRLFYSVSVIQDVTTIFVQTDKAIYKPGQMVHYRVFAVYPDLQMYDGNFWIEIKTATRFDTYSKSFTVNEYQLPRFEVVVDMPSYALTTDENIQGSVKATYTFGQPVKGKVELHVSRNQGLDSCGNEPRHMELSFDIDGEAKFSVPKTDISRVASVYSGSQIKVTAFVKEELTDVRLEGSTVVTFRSTPYKVRILDNTPSVFKPGLPYSVFAQVSMQDDSPVPTSSTTLTMVTTAHYSIPSDNSFLYSTGTFAGTYALPIQDVDVPPNGVVKIDLSIPANATSLDVTVDYKGVTDYKSISKMFSSSNTYLQLSLLGQDLTSRQTARLEAKATESMGKLWYQVLSRGLVCESKVVDTQGQHVMTFDIPLTPMMAPTAHVMAYYVRSDGEIVPDAIAFNVEGVFNNEVTIEMSTNKSEPHTDLDVYLTADPNSVVHLLAVDQSVLLVKSGNDVTPGEGSGLRIYSDVDLSRTRPPYESLPPSYPHMQPGQTFAPGAAFGGFTTTTDEGIFGMARQHFAAANFGFNRFTTTTADCQDKIANCYEYSRDICQLSEYRSWAMENCVRFCGFCMPGSTTDYAAYIVPDFPGFMLSSSLPPT</sequence>
<dbReference type="Gene3D" id="1.10.10.1940">
    <property type="match status" value="1"/>
</dbReference>
<evidence type="ECO:0000313" key="5">
    <source>
        <dbReference type="Proteomes" id="UP001519460"/>
    </source>
</evidence>
<dbReference type="PANTHER" id="PTHR11412:SF136">
    <property type="entry name" value="CD109 ANTIGEN"/>
    <property type="match status" value="1"/>
</dbReference>
<comment type="caution">
    <text evidence="4">The sequence shown here is derived from an EMBL/GenBank/DDBJ whole genome shotgun (WGS) entry which is preliminary data.</text>
</comment>
<organism evidence="4 5">
    <name type="scientific">Batillaria attramentaria</name>
    <dbReference type="NCBI Taxonomy" id="370345"/>
    <lineage>
        <taxon>Eukaryota</taxon>
        <taxon>Metazoa</taxon>
        <taxon>Spiralia</taxon>
        <taxon>Lophotrochozoa</taxon>
        <taxon>Mollusca</taxon>
        <taxon>Gastropoda</taxon>
        <taxon>Caenogastropoda</taxon>
        <taxon>Sorbeoconcha</taxon>
        <taxon>Cerithioidea</taxon>
        <taxon>Batillariidae</taxon>
        <taxon>Batillaria</taxon>
    </lineage>
</organism>
<evidence type="ECO:0000256" key="2">
    <source>
        <dbReference type="ARBA" id="ARBA00022966"/>
    </source>
</evidence>
<evidence type="ECO:0000259" key="3">
    <source>
        <dbReference type="SMART" id="SM01359"/>
    </source>
</evidence>
<dbReference type="InterPro" id="IPR011625">
    <property type="entry name" value="A2M_N_BRD"/>
</dbReference>
<dbReference type="InterPro" id="IPR041555">
    <property type="entry name" value="MG3"/>
</dbReference>